<dbReference type="STRING" id="351607.Acel_1331"/>
<protein>
    <submittedName>
        <fullName evidence="2">Putative secreted protein</fullName>
    </submittedName>
</protein>
<feature type="region of interest" description="Disordered" evidence="1">
    <location>
        <begin position="67"/>
        <end position="86"/>
    </location>
</feature>
<dbReference type="Pfam" id="PF19664">
    <property type="entry name" value="DUF6167"/>
    <property type="match status" value="1"/>
</dbReference>
<dbReference type="eggNOG" id="ENOG5033A8E">
    <property type="taxonomic scope" value="Bacteria"/>
</dbReference>
<dbReference type="InParanoid" id="A0LUJ3"/>
<dbReference type="RefSeq" id="WP_011720166.1">
    <property type="nucleotide sequence ID" value="NC_008578.1"/>
</dbReference>
<reference evidence="2 3" key="1">
    <citation type="journal article" date="2009" name="Genome Res.">
        <title>Complete genome of the cellulolytic thermophile Acidothermus cellulolyticus 11B provides insights into its ecophysiological and evolutionary adaptations.</title>
        <authorList>
            <person name="Barabote R.D."/>
            <person name="Xie G."/>
            <person name="Leu D.H."/>
            <person name="Normand P."/>
            <person name="Necsulea A."/>
            <person name="Daubin V."/>
            <person name="Medigue C."/>
            <person name="Adney W.S."/>
            <person name="Xu X.C."/>
            <person name="Lapidus A."/>
            <person name="Parales R.E."/>
            <person name="Detter C."/>
            <person name="Pujic P."/>
            <person name="Bruce D."/>
            <person name="Lavire C."/>
            <person name="Challacombe J.F."/>
            <person name="Brettin T.S."/>
            <person name="Berry A.M."/>
        </authorList>
    </citation>
    <scope>NUCLEOTIDE SEQUENCE [LARGE SCALE GENOMIC DNA]</scope>
    <source>
        <strain evidence="3">ATCC 43068 / DSM 8971 / 11B</strain>
    </source>
</reference>
<dbReference type="OrthoDB" id="3538051at2"/>
<proteinExistence type="predicted"/>
<dbReference type="HOGENOM" id="CLU_167343_2_0_11"/>
<accession>A0LUJ3</accession>
<evidence type="ECO:0000313" key="2">
    <source>
        <dbReference type="EMBL" id="ABK53103.1"/>
    </source>
</evidence>
<dbReference type="AlphaFoldDB" id="A0LUJ3"/>
<dbReference type="EMBL" id="CP000481">
    <property type="protein sequence ID" value="ABK53103.1"/>
    <property type="molecule type" value="Genomic_DNA"/>
</dbReference>
<dbReference type="InterPro" id="IPR046165">
    <property type="entry name" value="DUF6167"/>
</dbReference>
<keyword evidence="3" id="KW-1185">Reference proteome</keyword>
<sequence>MMKRVFYLAVGVGVGVVVARRVMRAADRLTPGGLADQARRSGAGVAAAIRGFIDDVRAAMAEREAELQEALTDEGPVSEDRWSPRK</sequence>
<name>A0LUJ3_ACIC1</name>
<dbReference type="KEGG" id="ace:Acel_1331"/>
<evidence type="ECO:0000313" key="3">
    <source>
        <dbReference type="Proteomes" id="UP000008221"/>
    </source>
</evidence>
<organism evidence="2 3">
    <name type="scientific">Acidothermus cellulolyticus (strain ATCC 43068 / DSM 8971 / 11B)</name>
    <dbReference type="NCBI Taxonomy" id="351607"/>
    <lineage>
        <taxon>Bacteria</taxon>
        <taxon>Bacillati</taxon>
        <taxon>Actinomycetota</taxon>
        <taxon>Actinomycetes</taxon>
        <taxon>Acidothermales</taxon>
        <taxon>Acidothermaceae</taxon>
        <taxon>Acidothermus</taxon>
    </lineage>
</organism>
<dbReference type="Proteomes" id="UP000008221">
    <property type="component" value="Chromosome"/>
</dbReference>
<evidence type="ECO:0000256" key="1">
    <source>
        <dbReference type="SAM" id="MobiDB-lite"/>
    </source>
</evidence>
<gene>
    <name evidence="2" type="ordered locus">Acel_1331</name>
</gene>